<protein>
    <submittedName>
        <fullName evidence="2">Uncharacterized protein</fullName>
    </submittedName>
</protein>
<proteinExistence type="predicted"/>
<feature type="compositionally biased region" description="Polar residues" evidence="1">
    <location>
        <begin position="51"/>
        <end position="63"/>
    </location>
</feature>
<evidence type="ECO:0000313" key="2">
    <source>
        <dbReference type="EMBL" id="MEQ2206210.1"/>
    </source>
</evidence>
<name>A0ABV0RDL6_9TELE</name>
<keyword evidence="3" id="KW-1185">Reference proteome</keyword>
<dbReference type="EMBL" id="JAHRIN010042634">
    <property type="protein sequence ID" value="MEQ2206210.1"/>
    <property type="molecule type" value="Genomic_DNA"/>
</dbReference>
<sequence length="134" mass="14322">MCVFDIKGIFGKENTNCQSFSTPYSIVGHGELVPISSSLRARGGVCPGQVASPSQGNTQTTMHTPKGNLERPINLTGMSLDCVEEARVPGENPHIQRENMQAPCRKTPSWESNPGPSCCKATVLPTAPPCSPNR</sequence>
<reference evidence="2 3" key="1">
    <citation type="submission" date="2021-06" db="EMBL/GenBank/DDBJ databases">
        <authorList>
            <person name="Palmer J.M."/>
        </authorList>
    </citation>
    <scope>NUCLEOTIDE SEQUENCE [LARGE SCALE GENOMIC DNA]</scope>
    <source>
        <strain evidence="2 3">XC_2019</strain>
        <tissue evidence="2">Muscle</tissue>
    </source>
</reference>
<feature type="region of interest" description="Disordered" evidence="1">
    <location>
        <begin position="48"/>
        <end position="73"/>
    </location>
</feature>
<organism evidence="2 3">
    <name type="scientific">Xenoophorus captivus</name>
    <dbReference type="NCBI Taxonomy" id="1517983"/>
    <lineage>
        <taxon>Eukaryota</taxon>
        <taxon>Metazoa</taxon>
        <taxon>Chordata</taxon>
        <taxon>Craniata</taxon>
        <taxon>Vertebrata</taxon>
        <taxon>Euteleostomi</taxon>
        <taxon>Actinopterygii</taxon>
        <taxon>Neopterygii</taxon>
        <taxon>Teleostei</taxon>
        <taxon>Neoteleostei</taxon>
        <taxon>Acanthomorphata</taxon>
        <taxon>Ovalentaria</taxon>
        <taxon>Atherinomorphae</taxon>
        <taxon>Cyprinodontiformes</taxon>
        <taxon>Goodeidae</taxon>
        <taxon>Xenoophorus</taxon>
    </lineage>
</organism>
<feature type="region of interest" description="Disordered" evidence="1">
    <location>
        <begin position="91"/>
        <end position="115"/>
    </location>
</feature>
<accession>A0ABV0RDL6</accession>
<dbReference type="Proteomes" id="UP001434883">
    <property type="component" value="Unassembled WGS sequence"/>
</dbReference>
<evidence type="ECO:0000256" key="1">
    <source>
        <dbReference type="SAM" id="MobiDB-lite"/>
    </source>
</evidence>
<evidence type="ECO:0000313" key="3">
    <source>
        <dbReference type="Proteomes" id="UP001434883"/>
    </source>
</evidence>
<comment type="caution">
    <text evidence="2">The sequence shown here is derived from an EMBL/GenBank/DDBJ whole genome shotgun (WGS) entry which is preliminary data.</text>
</comment>
<gene>
    <name evidence="2" type="ORF">XENOCAPTIV_025708</name>
</gene>